<dbReference type="GO" id="GO:0031519">
    <property type="term" value="C:PcG protein complex"/>
    <property type="evidence" value="ECO:0007669"/>
    <property type="project" value="TreeGrafter"/>
</dbReference>
<comment type="subcellular location">
    <subcellularLocation>
        <location evidence="1">Nucleus</location>
    </subcellularLocation>
</comment>
<dbReference type="GO" id="GO:0000981">
    <property type="term" value="F:DNA-binding transcription factor activity, RNA polymerase II-specific"/>
    <property type="evidence" value="ECO:0007669"/>
    <property type="project" value="TreeGrafter"/>
</dbReference>
<evidence type="ECO:0000256" key="4">
    <source>
        <dbReference type="ARBA" id="ARBA00022737"/>
    </source>
</evidence>
<evidence type="ECO:0000256" key="3">
    <source>
        <dbReference type="ARBA" id="ARBA00022723"/>
    </source>
</evidence>
<dbReference type="PANTHER" id="PTHR14003">
    <property type="entry name" value="TRANSCRIPTIONAL REPRESSOR PROTEIN YY"/>
    <property type="match status" value="1"/>
</dbReference>
<dbReference type="STRING" id="7868.ENSCMIP00000007029"/>
<keyword evidence="7" id="KW-0805">Transcription regulation</keyword>
<dbReference type="SMART" id="SM00355">
    <property type="entry name" value="ZnF_C2H2"/>
    <property type="match status" value="2"/>
</dbReference>
<organism evidence="17 18">
    <name type="scientific">Callorhinchus milii</name>
    <name type="common">Ghost shark</name>
    <dbReference type="NCBI Taxonomy" id="7868"/>
    <lineage>
        <taxon>Eukaryota</taxon>
        <taxon>Metazoa</taxon>
        <taxon>Chordata</taxon>
        <taxon>Craniata</taxon>
        <taxon>Vertebrata</taxon>
        <taxon>Chondrichthyes</taxon>
        <taxon>Holocephali</taxon>
        <taxon>Chimaeriformes</taxon>
        <taxon>Callorhinchidae</taxon>
        <taxon>Callorhinchus</taxon>
    </lineage>
</organism>
<dbReference type="InterPro" id="IPR036236">
    <property type="entry name" value="Znf_C2H2_sf"/>
</dbReference>
<dbReference type="InParanoid" id="A0A4W3HB12"/>
<keyword evidence="11" id="KW-0804">Transcription</keyword>
<dbReference type="PANTHER" id="PTHR14003:SF26">
    <property type="entry name" value="ZINC FINGER PROTEIN 367"/>
    <property type="match status" value="1"/>
</dbReference>
<evidence type="ECO:0000256" key="12">
    <source>
        <dbReference type="ARBA" id="ARBA00023242"/>
    </source>
</evidence>
<keyword evidence="8" id="KW-0175">Coiled coil</keyword>
<dbReference type="FunFam" id="3.30.160.60:FF:000474">
    <property type="entry name" value="zinc finger protein 367"/>
    <property type="match status" value="1"/>
</dbReference>
<evidence type="ECO:0000256" key="14">
    <source>
        <dbReference type="PROSITE-ProRule" id="PRU00042"/>
    </source>
</evidence>
<dbReference type="OMA" id="RTHTXCL"/>
<evidence type="ECO:0000313" key="18">
    <source>
        <dbReference type="Proteomes" id="UP000314986"/>
    </source>
</evidence>
<feature type="domain" description="C2H2-type" evidence="16">
    <location>
        <begin position="74"/>
        <end position="101"/>
    </location>
</feature>
<evidence type="ECO:0000256" key="2">
    <source>
        <dbReference type="ARBA" id="ARBA00006991"/>
    </source>
</evidence>
<reference evidence="18" key="3">
    <citation type="journal article" date="2014" name="Nature">
        <title>Elephant shark genome provides unique insights into gnathostome evolution.</title>
        <authorList>
            <consortium name="International Elephant Shark Genome Sequencing Consortium"/>
            <person name="Venkatesh B."/>
            <person name="Lee A.P."/>
            <person name="Ravi V."/>
            <person name="Maurya A.K."/>
            <person name="Lian M.M."/>
            <person name="Swann J.B."/>
            <person name="Ohta Y."/>
            <person name="Flajnik M.F."/>
            <person name="Sutoh Y."/>
            <person name="Kasahara M."/>
            <person name="Hoon S."/>
            <person name="Gangu V."/>
            <person name="Roy S.W."/>
            <person name="Irimia M."/>
            <person name="Korzh V."/>
            <person name="Kondrychyn I."/>
            <person name="Lim Z.W."/>
            <person name="Tay B.H."/>
            <person name="Tohari S."/>
            <person name="Kong K.W."/>
            <person name="Ho S."/>
            <person name="Lorente-Galdos B."/>
            <person name="Quilez J."/>
            <person name="Marques-Bonet T."/>
            <person name="Raney B.J."/>
            <person name="Ingham P.W."/>
            <person name="Tay A."/>
            <person name="Hillier L.W."/>
            <person name="Minx P."/>
            <person name="Boehm T."/>
            <person name="Wilson R.K."/>
            <person name="Brenner S."/>
            <person name="Warren W.C."/>
        </authorList>
    </citation>
    <scope>NUCLEOTIDE SEQUENCE [LARGE SCALE GENOMIC DNA]</scope>
</reference>
<feature type="region of interest" description="Disordered" evidence="15">
    <location>
        <begin position="194"/>
        <end position="221"/>
    </location>
</feature>
<feature type="domain" description="C2H2-type" evidence="16">
    <location>
        <begin position="102"/>
        <end position="131"/>
    </location>
</feature>
<keyword evidence="9" id="KW-0238">DNA-binding</keyword>
<evidence type="ECO:0000256" key="13">
    <source>
        <dbReference type="ARBA" id="ARBA00068072"/>
    </source>
</evidence>
<keyword evidence="3" id="KW-0479">Metal-binding</keyword>
<keyword evidence="10" id="KW-0010">Activator</keyword>
<evidence type="ECO:0000256" key="10">
    <source>
        <dbReference type="ARBA" id="ARBA00023159"/>
    </source>
</evidence>
<dbReference type="GO" id="GO:0000785">
    <property type="term" value="C:chromatin"/>
    <property type="evidence" value="ECO:0007669"/>
    <property type="project" value="TreeGrafter"/>
</dbReference>
<accession>A0A4W3HB12</accession>
<proteinExistence type="inferred from homology"/>
<reference evidence="18" key="1">
    <citation type="journal article" date="2006" name="Science">
        <title>Ancient noncoding elements conserved in the human genome.</title>
        <authorList>
            <person name="Venkatesh B."/>
            <person name="Kirkness E.F."/>
            <person name="Loh Y.H."/>
            <person name="Halpern A.L."/>
            <person name="Lee A.P."/>
            <person name="Johnson J."/>
            <person name="Dandona N."/>
            <person name="Viswanathan L.D."/>
            <person name="Tay A."/>
            <person name="Venter J.C."/>
            <person name="Strausberg R.L."/>
            <person name="Brenner S."/>
        </authorList>
    </citation>
    <scope>NUCLEOTIDE SEQUENCE [LARGE SCALE GENOMIC DNA]</scope>
</reference>
<name>A0A4W3HB12_CALMI</name>
<gene>
    <name evidence="17" type="primary">LOC103181951</name>
</gene>
<keyword evidence="5 14" id="KW-0863">Zinc-finger</keyword>
<reference evidence="18" key="2">
    <citation type="journal article" date="2007" name="PLoS Biol.">
        <title>Survey sequencing and comparative analysis of the elephant shark (Callorhinchus milii) genome.</title>
        <authorList>
            <person name="Venkatesh B."/>
            <person name="Kirkness E.F."/>
            <person name="Loh Y.H."/>
            <person name="Halpern A.L."/>
            <person name="Lee A.P."/>
            <person name="Johnson J."/>
            <person name="Dandona N."/>
            <person name="Viswanathan L.D."/>
            <person name="Tay A."/>
            <person name="Venter J.C."/>
            <person name="Strausberg R.L."/>
            <person name="Brenner S."/>
        </authorList>
    </citation>
    <scope>NUCLEOTIDE SEQUENCE [LARGE SCALE GENOMIC DNA]</scope>
</reference>
<dbReference type="Pfam" id="PF00096">
    <property type="entry name" value="zf-C2H2"/>
    <property type="match status" value="1"/>
</dbReference>
<evidence type="ECO:0000313" key="17">
    <source>
        <dbReference type="Ensembl" id="ENSCMIP00000007029.1"/>
    </source>
</evidence>
<protein>
    <recommendedName>
        <fullName evidence="13">Zinc finger protein 367</fullName>
    </recommendedName>
</protein>
<dbReference type="GO" id="GO:0008270">
    <property type="term" value="F:zinc ion binding"/>
    <property type="evidence" value="ECO:0007669"/>
    <property type="project" value="UniProtKB-KW"/>
</dbReference>
<keyword evidence="18" id="KW-1185">Reference proteome</keyword>
<dbReference type="InterPro" id="IPR013087">
    <property type="entry name" value="Znf_C2H2_type"/>
</dbReference>
<dbReference type="Proteomes" id="UP000314986">
    <property type="component" value="Unassembled WGS sequence"/>
</dbReference>
<evidence type="ECO:0000256" key="15">
    <source>
        <dbReference type="SAM" id="MobiDB-lite"/>
    </source>
</evidence>
<evidence type="ECO:0000256" key="8">
    <source>
        <dbReference type="ARBA" id="ARBA00023054"/>
    </source>
</evidence>
<keyword evidence="6" id="KW-0862">Zinc</keyword>
<evidence type="ECO:0000256" key="6">
    <source>
        <dbReference type="ARBA" id="ARBA00022833"/>
    </source>
</evidence>
<dbReference type="GO" id="GO:0005667">
    <property type="term" value="C:transcription regulator complex"/>
    <property type="evidence" value="ECO:0007669"/>
    <property type="project" value="TreeGrafter"/>
</dbReference>
<comment type="similarity">
    <text evidence="2">Belongs to the krueppel C2H2-type zinc-finger protein family.</text>
</comment>
<evidence type="ECO:0000256" key="7">
    <source>
        <dbReference type="ARBA" id="ARBA00023015"/>
    </source>
</evidence>
<keyword evidence="4" id="KW-0677">Repeat</keyword>
<evidence type="ECO:0000256" key="5">
    <source>
        <dbReference type="ARBA" id="ARBA00022771"/>
    </source>
</evidence>
<sequence>NSVFLLSTSYSPPPPPPPPLVTDSYWGSLPPESLWSHTQVPVLQVLTDGIRRGRPRGEIVRELITEGTMSTSRIRCEICNRVFPREKSLQAHKRTHTGERPYTCDYPGCGRAFVQSGQLKTHQRLHTGEKPFTCSEPGCASKFTHANRRCSKHPYARLMRRECASEPGRTGKSEADEAVAEWLARYWQTREQRSVGVKGGLDEQSSEQEQAGARGSERDQTCAWQHLQEQRERWHGALALIQLANLSGAEPY</sequence>
<dbReference type="PROSITE" id="PS50157">
    <property type="entry name" value="ZINC_FINGER_C2H2_2"/>
    <property type="match status" value="2"/>
</dbReference>
<dbReference type="FunFam" id="3.30.160.60:FF:000535">
    <property type="entry name" value="Zinc finger protein 367"/>
    <property type="match status" value="1"/>
</dbReference>
<evidence type="ECO:0000256" key="1">
    <source>
        <dbReference type="ARBA" id="ARBA00004123"/>
    </source>
</evidence>
<dbReference type="Gene3D" id="3.30.160.60">
    <property type="entry name" value="Classic Zinc Finger"/>
    <property type="match status" value="2"/>
</dbReference>
<dbReference type="Ensembl" id="ENSCMIT00000007250.1">
    <property type="protein sequence ID" value="ENSCMIP00000007029.1"/>
    <property type="gene ID" value="ENSCMIG00000003924.1"/>
</dbReference>
<dbReference type="GeneTree" id="ENSGT00670000098074"/>
<dbReference type="PROSITE" id="PS00028">
    <property type="entry name" value="ZINC_FINGER_C2H2_1"/>
    <property type="match status" value="2"/>
</dbReference>
<reference evidence="17" key="4">
    <citation type="submission" date="2025-08" db="UniProtKB">
        <authorList>
            <consortium name="Ensembl"/>
        </authorList>
    </citation>
    <scope>IDENTIFICATION</scope>
</reference>
<dbReference type="GO" id="GO:0000978">
    <property type="term" value="F:RNA polymerase II cis-regulatory region sequence-specific DNA binding"/>
    <property type="evidence" value="ECO:0007669"/>
    <property type="project" value="TreeGrafter"/>
</dbReference>
<reference evidence="17" key="5">
    <citation type="submission" date="2025-09" db="UniProtKB">
        <authorList>
            <consortium name="Ensembl"/>
        </authorList>
    </citation>
    <scope>IDENTIFICATION</scope>
</reference>
<dbReference type="AlphaFoldDB" id="A0A4W3HB12"/>
<evidence type="ECO:0000256" key="9">
    <source>
        <dbReference type="ARBA" id="ARBA00023125"/>
    </source>
</evidence>
<evidence type="ECO:0000259" key="16">
    <source>
        <dbReference type="PROSITE" id="PS50157"/>
    </source>
</evidence>
<evidence type="ECO:0000256" key="11">
    <source>
        <dbReference type="ARBA" id="ARBA00023163"/>
    </source>
</evidence>
<dbReference type="Pfam" id="PF13912">
    <property type="entry name" value="zf-C2H2_6"/>
    <property type="match status" value="1"/>
</dbReference>
<dbReference type="SUPFAM" id="SSF57667">
    <property type="entry name" value="beta-beta-alpha zinc fingers"/>
    <property type="match status" value="1"/>
</dbReference>
<keyword evidence="12" id="KW-0539">Nucleus</keyword>